<dbReference type="SMART" id="SM00829">
    <property type="entry name" value="PKS_ER"/>
    <property type="match status" value="1"/>
</dbReference>
<evidence type="ECO:0000259" key="2">
    <source>
        <dbReference type="SMART" id="SM00829"/>
    </source>
</evidence>
<organism evidence="3 4">
    <name type="scientific">Corynebacterium variabile</name>
    <dbReference type="NCBI Taxonomy" id="1727"/>
    <lineage>
        <taxon>Bacteria</taxon>
        <taxon>Bacillati</taxon>
        <taxon>Actinomycetota</taxon>
        <taxon>Actinomycetes</taxon>
        <taxon>Mycobacteriales</taxon>
        <taxon>Corynebacteriaceae</taxon>
        <taxon>Corynebacterium</taxon>
    </lineage>
</organism>
<dbReference type="EMBL" id="FAUH01000002">
    <property type="protein sequence ID" value="CUU65083.1"/>
    <property type="molecule type" value="Genomic_DNA"/>
</dbReference>
<keyword evidence="4" id="KW-1185">Reference proteome</keyword>
<dbReference type="InterPro" id="IPR036291">
    <property type="entry name" value="NAD(P)-bd_dom_sf"/>
</dbReference>
<name>A0A120N4V0_9CORY</name>
<dbReference type="PANTHER" id="PTHR43205">
    <property type="entry name" value="PROSTAGLANDIN REDUCTASE"/>
    <property type="match status" value="1"/>
</dbReference>
<dbReference type="Proteomes" id="UP000182498">
    <property type="component" value="Unassembled WGS sequence"/>
</dbReference>
<proteinExistence type="predicted"/>
<dbReference type="AlphaFoldDB" id="A0A120N4V0"/>
<dbReference type="SUPFAM" id="SSF50129">
    <property type="entry name" value="GroES-like"/>
    <property type="match status" value="1"/>
</dbReference>
<dbReference type="RefSeq" id="WP_073883450.1">
    <property type="nucleotide sequence ID" value="NZ_DAMBUC010000001.1"/>
</dbReference>
<dbReference type="InterPro" id="IPR013149">
    <property type="entry name" value="ADH-like_C"/>
</dbReference>
<dbReference type="Pfam" id="PF00107">
    <property type="entry name" value="ADH_zinc_N"/>
    <property type="match status" value="1"/>
</dbReference>
<evidence type="ECO:0000256" key="1">
    <source>
        <dbReference type="ARBA" id="ARBA00023002"/>
    </source>
</evidence>
<feature type="domain" description="Enoyl reductase (ER)" evidence="2">
    <location>
        <begin position="20"/>
        <end position="338"/>
    </location>
</feature>
<dbReference type="PANTHER" id="PTHR43205:SF7">
    <property type="entry name" value="PROSTAGLANDIN REDUCTASE 1"/>
    <property type="match status" value="1"/>
</dbReference>
<dbReference type="Gene3D" id="3.90.180.10">
    <property type="entry name" value="Medium-chain alcohol dehydrogenases, catalytic domain"/>
    <property type="match status" value="1"/>
</dbReference>
<dbReference type="GO" id="GO:0016628">
    <property type="term" value="F:oxidoreductase activity, acting on the CH-CH group of donors, NAD or NADP as acceptor"/>
    <property type="evidence" value="ECO:0007669"/>
    <property type="project" value="InterPro"/>
</dbReference>
<dbReference type="Gene3D" id="3.40.50.720">
    <property type="entry name" value="NAD(P)-binding Rossmann-like Domain"/>
    <property type="match status" value="1"/>
</dbReference>
<dbReference type="OrthoDB" id="9805663at2"/>
<evidence type="ECO:0000313" key="4">
    <source>
        <dbReference type="Proteomes" id="UP000182498"/>
    </source>
</evidence>
<protein>
    <submittedName>
        <fullName evidence="3">Putative NADP-dependent oxidoreductases</fullName>
    </submittedName>
</protein>
<dbReference type="InterPro" id="IPR011032">
    <property type="entry name" value="GroES-like_sf"/>
</dbReference>
<dbReference type="FunFam" id="3.40.50.720:FF:000121">
    <property type="entry name" value="Prostaglandin reductase 2"/>
    <property type="match status" value="1"/>
</dbReference>
<dbReference type="InterPro" id="IPR020843">
    <property type="entry name" value="ER"/>
</dbReference>
<dbReference type="InterPro" id="IPR041694">
    <property type="entry name" value="ADH_N_2"/>
</dbReference>
<dbReference type="SUPFAM" id="SSF51735">
    <property type="entry name" value="NAD(P)-binding Rossmann-fold domains"/>
    <property type="match status" value="1"/>
</dbReference>
<evidence type="ECO:0000313" key="3">
    <source>
        <dbReference type="EMBL" id="CUU65083.1"/>
    </source>
</evidence>
<dbReference type="InterPro" id="IPR045010">
    <property type="entry name" value="MDR_fam"/>
</dbReference>
<reference evidence="4" key="1">
    <citation type="submission" date="2015-11" db="EMBL/GenBank/DDBJ databases">
        <authorList>
            <person name="Dugat-Bony E."/>
        </authorList>
    </citation>
    <scope>NUCLEOTIDE SEQUENCE [LARGE SCALE GENOMIC DNA]</scope>
    <source>
        <strain evidence="4">Mu292</strain>
    </source>
</reference>
<dbReference type="Pfam" id="PF16884">
    <property type="entry name" value="ADH_N_2"/>
    <property type="match status" value="1"/>
</dbReference>
<keyword evidence="1" id="KW-0560">Oxidoreductase</keyword>
<dbReference type="CDD" id="cd05288">
    <property type="entry name" value="PGDH"/>
    <property type="match status" value="1"/>
</dbReference>
<gene>
    <name evidence="3" type="ORF">CVAR292_00396</name>
</gene>
<accession>A0A120N4V0</accession>
<sequence>MSTRTARQIVLASRPEATPGPEHFRTETVDLPELTDGDIEVKVHYLSLDPYMRGRMSDAKSYADPVPVGGVMEGETVSEVVASKNPDFAEGDLVLWRTGWVDAAVIPAAKVHTVRKLRTFGAPETTALGVLGMPGFTAWAGMKFIGKPQAGETVAVAAASGPVGSMVGQLAQLAGARAVGIAGGEKKCAWVSDGIGFDAAVDHRDPDFYNNLKAACPDGVDVYYENVSGPVWDAVRPRLNLYSRVPVCGLVANYNTGGLGDHDRLPATMNTILTQSVLVRGFIQTEFAEHYDEFLDEIGPKVADGTIVHKEDIVEGLENAPEAFIGLLEGKNFGKLLVKVN</sequence>